<evidence type="ECO:0008006" key="3">
    <source>
        <dbReference type="Google" id="ProtNLM"/>
    </source>
</evidence>
<evidence type="ECO:0000313" key="2">
    <source>
        <dbReference type="Proteomes" id="UP000027222"/>
    </source>
</evidence>
<dbReference type="EMBL" id="KL142370">
    <property type="protein sequence ID" value="KDR82044.1"/>
    <property type="molecule type" value="Genomic_DNA"/>
</dbReference>
<dbReference type="GO" id="GO:0020037">
    <property type="term" value="F:heme binding"/>
    <property type="evidence" value="ECO:0007669"/>
    <property type="project" value="InterPro"/>
</dbReference>
<dbReference type="GO" id="GO:0016705">
    <property type="term" value="F:oxidoreductase activity, acting on paired donors, with incorporation or reduction of molecular oxygen"/>
    <property type="evidence" value="ECO:0007669"/>
    <property type="project" value="InterPro"/>
</dbReference>
<evidence type="ECO:0000313" key="1">
    <source>
        <dbReference type="EMBL" id="KDR82044.1"/>
    </source>
</evidence>
<gene>
    <name evidence="1" type="ORF">GALMADRAFT_135420</name>
</gene>
<dbReference type="InterPro" id="IPR036396">
    <property type="entry name" value="Cyt_P450_sf"/>
</dbReference>
<accession>A0A067TQ66</accession>
<dbReference type="STRING" id="685588.A0A067TQ66"/>
<organism evidence="1 2">
    <name type="scientific">Galerina marginata (strain CBS 339.88)</name>
    <dbReference type="NCBI Taxonomy" id="685588"/>
    <lineage>
        <taxon>Eukaryota</taxon>
        <taxon>Fungi</taxon>
        <taxon>Dikarya</taxon>
        <taxon>Basidiomycota</taxon>
        <taxon>Agaricomycotina</taxon>
        <taxon>Agaricomycetes</taxon>
        <taxon>Agaricomycetidae</taxon>
        <taxon>Agaricales</taxon>
        <taxon>Agaricineae</taxon>
        <taxon>Strophariaceae</taxon>
        <taxon>Galerina</taxon>
    </lineage>
</organism>
<protein>
    <recommendedName>
        <fullName evidence="3">Cytochrome P450</fullName>
    </recommendedName>
</protein>
<keyword evidence="2" id="KW-1185">Reference proteome</keyword>
<proteinExistence type="predicted"/>
<name>A0A067TQ66_GALM3</name>
<dbReference type="SUPFAM" id="SSF48264">
    <property type="entry name" value="Cytochrome P450"/>
    <property type="match status" value="1"/>
</dbReference>
<dbReference type="Proteomes" id="UP000027222">
    <property type="component" value="Unassembled WGS sequence"/>
</dbReference>
<dbReference type="HOGENOM" id="CLU_044612_1_0_1"/>
<dbReference type="GO" id="GO:0005506">
    <property type="term" value="F:iron ion binding"/>
    <property type="evidence" value="ECO:0007669"/>
    <property type="project" value="InterPro"/>
</dbReference>
<reference evidence="2" key="1">
    <citation type="journal article" date="2014" name="Proc. Natl. Acad. Sci. U.S.A.">
        <title>Extensive sampling of basidiomycete genomes demonstrates inadequacy of the white-rot/brown-rot paradigm for wood decay fungi.</title>
        <authorList>
            <person name="Riley R."/>
            <person name="Salamov A.A."/>
            <person name="Brown D.W."/>
            <person name="Nagy L.G."/>
            <person name="Floudas D."/>
            <person name="Held B.W."/>
            <person name="Levasseur A."/>
            <person name="Lombard V."/>
            <person name="Morin E."/>
            <person name="Otillar R."/>
            <person name="Lindquist E.A."/>
            <person name="Sun H."/>
            <person name="LaButti K.M."/>
            <person name="Schmutz J."/>
            <person name="Jabbour D."/>
            <person name="Luo H."/>
            <person name="Baker S.E."/>
            <person name="Pisabarro A.G."/>
            <person name="Walton J.D."/>
            <person name="Blanchette R.A."/>
            <person name="Henrissat B."/>
            <person name="Martin F."/>
            <person name="Cullen D."/>
            <person name="Hibbett D.S."/>
            <person name="Grigoriev I.V."/>
        </authorList>
    </citation>
    <scope>NUCLEOTIDE SEQUENCE [LARGE SCALE GENOMIC DNA]</scope>
    <source>
        <strain evidence="2">CBS 339.88</strain>
    </source>
</reference>
<dbReference type="AlphaFoldDB" id="A0A067TQ66"/>
<dbReference type="OrthoDB" id="10029320at2759"/>
<sequence>MFLPVVAAAILLPILVALAILCRYRSAVFQSRSKSLTYHHLILEIRDTLHPHAACIQELLAERADANQRLVRVMHITNTFVSSNPQVHDRFVTHARLLLTSAQRRGWADFQAIAVEAVQWQLSKANTPLSQQQSFDSFIQNITLVVVLVGILQIETPIQSLCHKDVTVVANSITTLWALSKKPGPIPPTIFKELTTCLRRLVVDEEKFPNPLDFVIPAWETLWRVVATTIAYTYSDEEMKKTFEEFNVCPSDRAFLGTGEDISVKGIVNEAMRLRPPSKHIGRSKSRLWCPRFLECWIWSGITRVKTYADVERLLRCDIWGPNSEDFMPTRHHPRHILREQMEALRFIFGYGPLRCIASSWAPMAVGVISGAVLDQIESSGYKLERGPVIGGRAGWSGWVIKRQKTE</sequence>
<dbReference type="GO" id="GO:0004497">
    <property type="term" value="F:monooxygenase activity"/>
    <property type="evidence" value="ECO:0007669"/>
    <property type="project" value="InterPro"/>
</dbReference>